<dbReference type="EMBL" id="DF237891">
    <property type="protein sequence ID" value="GAQ92195.1"/>
    <property type="molecule type" value="Genomic_DNA"/>
</dbReference>
<evidence type="ECO:0000256" key="5">
    <source>
        <dbReference type="PROSITE-ProRule" id="PRU00042"/>
    </source>
</evidence>
<dbReference type="PROSITE" id="PS00028">
    <property type="entry name" value="ZINC_FINGER_C2H2_1"/>
    <property type="match status" value="1"/>
</dbReference>
<sequence>MFQNAFQRIEDAGGSALTYEGHISMLCELQNPPSGERLVFEELGAIVAFIESLLRSTVWQSAGSTLSVYEQTDAGPQKVLVYSNQPEKKHAGKKRGAQKKDNEAPAGKRFSPKQHGVADSVDVAMDICSKLSTENAATLKLHAEVENRRQQLEVEKIQAAREGQQAAIRAREDQRHFALECLRRKTEACAKMCDQQEALKGRLLTMQEEREIAERMEQRHIPPVARQYLDGAMQDTQAGNHSVLVEDDKSSANEGWESHCQIQVQSEAPPQINTLDAEVFALRSKNTGPRNAKVFSCPVRDSVRHKGLERGLGLEPLWAGFLAGGMAAQSEPVQSAGEQARLQAQERVHLWYLHKGLPFVWELGWEPQLGLQWALRWGLQLVRVLEPQSELEEGGLVVVLDSLLQEVEGSVSLLAGVGESSVLSLEAAFAQSIHLTLHERTHTGEKPYKCIEADCEEAFSRGDPLKTHTFYYHTKEGQQRRKREEERIAKLLTKAGLPFKREHHVTFDCLGGSFARIDFILDHKGKIIVIEVDEYQHEGYGVACDVARMLQIYEAWAIEGNSLPVHIIRYNPHAFQIDGKRAAVTRKIREARLLEAIDEAAEMESEGLYVQYMYYDLKDGKPTIMEDEAFTITDCCLDAIV</sequence>
<dbReference type="PANTHER" id="PTHR24379:SF121">
    <property type="entry name" value="C2H2-TYPE DOMAIN-CONTAINING PROTEIN"/>
    <property type="match status" value="1"/>
</dbReference>
<dbReference type="Gene3D" id="3.30.160.60">
    <property type="entry name" value="Classic Zinc Finger"/>
    <property type="match status" value="2"/>
</dbReference>
<evidence type="ECO:0000256" key="4">
    <source>
        <dbReference type="ARBA" id="ARBA00022833"/>
    </source>
</evidence>
<gene>
    <name evidence="9" type="ORF">KFL_009420060</name>
</gene>
<feature type="coiled-coil region" evidence="6">
    <location>
        <begin position="135"/>
        <end position="162"/>
    </location>
</feature>
<evidence type="ECO:0000256" key="2">
    <source>
        <dbReference type="ARBA" id="ARBA00022737"/>
    </source>
</evidence>
<dbReference type="InterPro" id="IPR013087">
    <property type="entry name" value="Znf_C2H2_type"/>
</dbReference>
<dbReference type="InterPro" id="IPR036236">
    <property type="entry name" value="Znf_C2H2_sf"/>
</dbReference>
<evidence type="ECO:0000313" key="10">
    <source>
        <dbReference type="Proteomes" id="UP000054558"/>
    </source>
</evidence>
<dbReference type="PROSITE" id="PS50157">
    <property type="entry name" value="ZINC_FINGER_C2H2_2"/>
    <property type="match status" value="2"/>
</dbReference>
<accession>A0A1Y1IMS1</accession>
<evidence type="ECO:0000256" key="1">
    <source>
        <dbReference type="ARBA" id="ARBA00022723"/>
    </source>
</evidence>
<dbReference type="SUPFAM" id="SSF57667">
    <property type="entry name" value="beta-beta-alpha zinc fingers"/>
    <property type="match status" value="1"/>
</dbReference>
<evidence type="ECO:0000256" key="3">
    <source>
        <dbReference type="ARBA" id="ARBA00022771"/>
    </source>
</evidence>
<keyword evidence="2" id="KW-0677">Repeat</keyword>
<keyword evidence="10" id="KW-1185">Reference proteome</keyword>
<keyword evidence="6" id="KW-0175">Coiled coil</keyword>
<evidence type="ECO:0000256" key="7">
    <source>
        <dbReference type="SAM" id="MobiDB-lite"/>
    </source>
</evidence>
<dbReference type="GO" id="GO:0008270">
    <property type="term" value="F:zinc ion binding"/>
    <property type="evidence" value="ECO:0007669"/>
    <property type="project" value="UniProtKB-KW"/>
</dbReference>
<proteinExistence type="predicted"/>
<keyword evidence="1" id="KW-0479">Metal-binding</keyword>
<evidence type="ECO:0000259" key="8">
    <source>
        <dbReference type="PROSITE" id="PS50157"/>
    </source>
</evidence>
<protein>
    <recommendedName>
        <fullName evidence="8">C2H2-type domain-containing protein</fullName>
    </recommendedName>
</protein>
<dbReference type="AlphaFoldDB" id="A0A1Y1IMS1"/>
<dbReference type="Proteomes" id="UP000054558">
    <property type="component" value="Unassembled WGS sequence"/>
</dbReference>
<evidence type="ECO:0000256" key="6">
    <source>
        <dbReference type="SAM" id="Coils"/>
    </source>
</evidence>
<reference evidence="9 10" key="1">
    <citation type="journal article" date="2014" name="Nat. Commun.">
        <title>Klebsormidium flaccidum genome reveals primary factors for plant terrestrial adaptation.</title>
        <authorList>
            <person name="Hori K."/>
            <person name="Maruyama F."/>
            <person name="Fujisawa T."/>
            <person name="Togashi T."/>
            <person name="Yamamoto N."/>
            <person name="Seo M."/>
            <person name="Sato S."/>
            <person name="Yamada T."/>
            <person name="Mori H."/>
            <person name="Tajima N."/>
            <person name="Moriyama T."/>
            <person name="Ikeuchi M."/>
            <person name="Watanabe M."/>
            <person name="Wada H."/>
            <person name="Kobayashi K."/>
            <person name="Saito M."/>
            <person name="Masuda T."/>
            <person name="Sasaki-Sekimoto Y."/>
            <person name="Mashiguchi K."/>
            <person name="Awai K."/>
            <person name="Shimojima M."/>
            <person name="Masuda S."/>
            <person name="Iwai M."/>
            <person name="Nobusawa T."/>
            <person name="Narise T."/>
            <person name="Kondo S."/>
            <person name="Saito H."/>
            <person name="Sato R."/>
            <person name="Murakawa M."/>
            <person name="Ihara Y."/>
            <person name="Oshima-Yamada Y."/>
            <person name="Ohtaka K."/>
            <person name="Satoh M."/>
            <person name="Sonobe K."/>
            <person name="Ishii M."/>
            <person name="Ohtani R."/>
            <person name="Kanamori-Sato M."/>
            <person name="Honoki R."/>
            <person name="Miyazaki D."/>
            <person name="Mochizuki H."/>
            <person name="Umetsu J."/>
            <person name="Higashi K."/>
            <person name="Shibata D."/>
            <person name="Kamiya Y."/>
            <person name="Sato N."/>
            <person name="Nakamura Y."/>
            <person name="Tabata S."/>
            <person name="Ida S."/>
            <person name="Kurokawa K."/>
            <person name="Ohta H."/>
        </authorList>
    </citation>
    <scope>NUCLEOTIDE SEQUENCE [LARGE SCALE GENOMIC DNA]</scope>
    <source>
        <strain evidence="9 10">NIES-2285</strain>
    </source>
</reference>
<dbReference type="PANTHER" id="PTHR24379">
    <property type="entry name" value="KRAB AND ZINC FINGER DOMAIN-CONTAINING"/>
    <property type="match status" value="1"/>
</dbReference>
<dbReference type="FunFam" id="3.30.160.60:FF:002343">
    <property type="entry name" value="Zinc finger protein 33A"/>
    <property type="match status" value="1"/>
</dbReference>
<organism evidence="9 10">
    <name type="scientific">Klebsormidium nitens</name>
    <name type="common">Green alga</name>
    <name type="synonym">Ulothrix nitens</name>
    <dbReference type="NCBI Taxonomy" id="105231"/>
    <lineage>
        <taxon>Eukaryota</taxon>
        <taxon>Viridiplantae</taxon>
        <taxon>Streptophyta</taxon>
        <taxon>Klebsormidiophyceae</taxon>
        <taxon>Klebsormidiales</taxon>
        <taxon>Klebsormidiaceae</taxon>
        <taxon>Klebsormidium</taxon>
    </lineage>
</organism>
<feature type="region of interest" description="Disordered" evidence="7">
    <location>
        <begin position="82"/>
        <end position="117"/>
    </location>
</feature>
<feature type="domain" description="C2H2-type" evidence="8">
    <location>
        <begin position="428"/>
        <end position="447"/>
    </location>
</feature>
<dbReference type="OrthoDB" id="10027876at2759"/>
<evidence type="ECO:0000313" key="9">
    <source>
        <dbReference type="EMBL" id="GAQ92195.1"/>
    </source>
</evidence>
<keyword evidence="4" id="KW-0862">Zinc</keyword>
<feature type="domain" description="C2H2-type" evidence="8">
    <location>
        <begin position="448"/>
        <end position="478"/>
    </location>
</feature>
<keyword evidence="3 5" id="KW-0863">Zinc-finger</keyword>
<name>A0A1Y1IMS1_KLENI</name>